<sequence>MNMLLVFLLISQVFSTLIYKREVPFDFLATRTRPVTQFYEFSGFFGPTIQAAYDKYCAGPKLRCYFPIAKQNDILVYTMLTETPNYNCSSYPYCIGFNQSQYLNYSIVFSDTDVLPEDFILPNCTTSQFSFTRPNGLNWCFNITRVELTHKKAEIQCSSQNASLNGFQTIEEQEYFIEKYVEVNVDPQNLVHLNAVRICYGETRCNDTDGILRELSWTSAIVSTNQTLANNRPSYLLDGSGNYLLMTIINGEYLYDDTGDKTTGFYSCGWYAK</sequence>
<comment type="caution">
    <text evidence="2">The sequence shown here is derived from an EMBL/GenBank/DDBJ whole genome shotgun (WGS) entry which is preliminary data.</text>
</comment>
<dbReference type="PANTHER" id="PTHR47753:SF4">
    <property type="entry name" value="C-TYPE LECTIN DOMAIN-CONTAINING PROTEIN"/>
    <property type="match status" value="1"/>
</dbReference>
<dbReference type="AlphaFoldDB" id="A0A9P1N750"/>
<name>A0A9P1N750_9PELO</name>
<keyword evidence="1" id="KW-0732">Signal</keyword>
<dbReference type="PANTHER" id="PTHR47753">
    <property type="entry name" value="C-TYPE LECTIN-RELATED"/>
    <property type="match status" value="1"/>
</dbReference>
<evidence type="ECO:0000313" key="3">
    <source>
        <dbReference type="Proteomes" id="UP001152747"/>
    </source>
</evidence>
<accession>A0A9P1N750</accession>
<feature type="chain" id="PRO_5040126104" evidence="1">
    <location>
        <begin position="16"/>
        <end position="273"/>
    </location>
</feature>
<organism evidence="2 3">
    <name type="scientific">Caenorhabditis angaria</name>
    <dbReference type="NCBI Taxonomy" id="860376"/>
    <lineage>
        <taxon>Eukaryota</taxon>
        <taxon>Metazoa</taxon>
        <taxon>Ecdysozoa</taxon>
        <taxon>Nematoda</taxon>
        <taxon>Chromadorea</taxon>
        <taxon>Rhabditida</taxon>
        <taxon>Rhabditina</taxon>
        <taxon>Rhabditomorpha</taxon>
        <taxon>Rhabditoidea</taxon>
        <taxon>Rhabditidae</taxon>
        <taxon>Peloderinae</taxon>
        <taxon>Caenorhabditis</taxon>
    </lineage>
</organism>
<feature type="signal peptide" evidence="1">
    <location>
        <begin position="1"/>
        <end position="15"/>
    </location>
</feature>
<dbReference type="Proteomes" id="UP001152747">
    <property type="component" value="Unassembled WGS sequence"/>
</dbReference>
<dbReference type="SUPFAM" id="SSF56436">
    <property type="entry name" value="C-type lectin-like"/>
    <property type="match status" value="1"/>
</dbReference>
<dbReference type="InterPro" id="IPR016187">
    <property type="entry name" value="CTDL_fold"/>
</dbReference>
<reference evidence="2" key="1">
    <citation type="submission" date="2022-11" db="EMBL/GenBank/DDBJ databases">
        <authorList>
            <person name="Kikuchi T."/>
        </authorList>
    </citation>
    <scope>NUCLEOTIDE SEQUENCE</scope>
    <source>
        <strain evidence="2">PS1010</strain>
    </source>
</reference>
<keyword evidence="3" id="KW-1185">Reference proteome</keyword>
<proteinExistence type="predicted"/>
<dbReference type="EMBL" id="CANHGI010000005">
    <property type="protein sequence ID" value="CAI5450267.1"/>
    <property type="molecule type" value="Genomic_DNA"/>
</dbReference>
<evidence type="ECO:0000313" key="2">
    <source>
        <dbReference type="EMBL" id="CAI5450267.1"/>
    </source>
</evidence>
<evidence type="ECO:0000256" key="1">
    <source>
        <dbReference type="SAM" id="SignalP"/>
    </source>
</evidence>
<gene>
    <name evidence="2" type="ORF">CAMP_LOCUS12904</name>
</gene>
<protein>
    <submittedName>
        <fullName evidence="2">Uncharacterized protein</fullName>
    </submittedName>
</protein>